<evidence type="ECO:0000313" key="2">
    <source>
        <dbReference type="EMBL" id="PMD52867.1"/>
    </source>
</evidence>
<sequence>MYTSVLCGSLSCLVKAAKNHRDIAETLSKSIARISEKVTRSSKLILVFKTPRVRQKLADIYALMFQFYHNAMQWYLQSKLTKAFCAFDENLKKGFDDTTNELEDNIRELYYEAAIGTHARLAMVMGDVASLKGERRRQRPNYPAQDTAAGQRMLILMAESWRDNKSPIQARLEFAQPGLPTTVSASRIQGLTAAGITRAQARAHGPALEPFIVGDEGPAQFGAGRFWVAEDEVLPKLRAWMVEDAAPRTLWVESPRDAAGTTSARAAALAVVAAAWQAEAPLISHFCQRPQRDEVRAGMSIEQVGLVGVVYSLLSQLLQFSGAEDQLDISEESLVALDGGKASWGASLKALRALLDRTPVLMYCVIDGLNDLEWEDGGDWCRQFLDVLLARQRQAGTVFNLLLTTAGQSRVLASSIDLKNRHLATKGARELARVGRRIELSSKRG</sequence>
<dbReference type="RefSeq" id="XP_024729771.1">
    <property type="nucleotide sequence ID" value="XM_024881539.1"/>
</dbReference>
<dbReference type="GeneID" id="36589616"/>
<dbReference type="Pfam" id="PF24809">
    <property type="entry name" value="DUF7708"/>
    <property type="match status" value="1"/>
</dbReference>
<dbReference type="AlphaFoldDB" id="A0A2J6SQ34"/>
<dbReference type="PANTHER" id="PTHR40619">
    <property type="entry name" value="FUNGAL STAND N-TERMINAL GOODBYE DOMAIN-CONTAINING PROTEIN"/>
    <property type="match status" value="1"/>
</dbReference>
<dbReference type="STRING" id="1095630.A0A2J6SQ34"/>
<dbReference type="PANTHER" id="PTHR40619:SF3">
    <property type="entry name" value="FUNGAL STAND N-TERMINAL GOODBYE DOMAIN-CONTAINING PROTEIN"/>
    <property type="match status" value="1"/>
</dbReference>
<keyword evidence="3" id="KW-1185">Reference proteome</keyword>
<feature type="domain" description="DUF7708" evidence="1">
    <location>
        <begin position="2"/>
        <end position="120"/>
    </location>
</feature>
<gene>
    <name evidence="2" type="ORF">K444DRAFT_619557</name>
</gene>
<dbReference type="InterPro" id="IPR056125">
    <property type="entry name" value="DUF7708"/>
</dbReference>
<evidence type="ECO:0000259" key="1">
    <source>
        <dbReference type="Pfam" id="PF24809"/>
    </source>
</evidence>
<dbReference type="Proteomes" id="UP000235371">
    <property type="component" value="Unassembled WGS sequence"/>
</dbReference>
<dbReference type="InParanoid" id="A0A2J6SQ34"/>
<dbReference type="EMBL" id="KZ613895">
    <property type="protein sequence ID" value="PMD52867.1"/>
    <property type="molecule type" value="Genomic_DNA"/>
</dbReference>
<proteinExistence type="predicted"/>
<dbReference type="OrthoDB" id="4840035at2759"/>
<reference evidence="2 3" key="1">
    <citation type="submission" date="2016-04" db="EMBL/GenBank/DDBJ databases">
        <title>A degradative enzymes factory behind the ericoid mycorrhizal symbiosis.</title>
        <authorList>
            <consortium name="DOE Joint Genome Institute"/>
            <person name="Martino E."/>
            <person name="Morin E."/>
            <person name="Grelet G."/>
            <person name="Kuo A."/>
            <person name="Kohler A."/>
            <person name="Daghino S."/>
            <person name="Barry K."/>
            <person name="Choi C."/>
            <person name="Cichocki N."/>
            <person name="Clum A."/>
            <person name="Copeland A."/>
            <person name="Hainaut M."/>
            <person name="Haridas S."/>
            <person name="Labutti K."/>
            <person name="Lindquist E."/>
            <person name="Lipzen A."/>
            <person name="Khouja H.-R."/>
            <person name="Murat C."/>
            <person name="Ohm R."/>
            <person name="Olson A."/>
            <person name="Spatafora J."/>
            <person name="Veneault-Fourrey C."/>
            <person name="Henrissat B."/>
            <person name="Grigoriev I."/>
            <person name="Martin F."/>
            <person name="Perotto S."/>
        </authorList>
    </citation>
    <scope>NUCLEOTIDE SEQUENCE [LARGE SCALE GENOMIC DNA]</scope>
    <source>
        <strain evidence="2 3">E</strain>
    </source>
</reference>
<protein>
    <recommendedName>
        <fullName evidence="1">DUF7708 domain-containing protein</fullName>
    </recommendedName>
</protein>
<evidence type="ECO:0000313" key="3">
    <source>
        <dbReference type="Proteomes" id="UP000235371"/>
    </source>
</evidence>
<organism evidence="2 3">
    <name type="scientific">Hyaloscypha bicolor E</name>
    <dbReference type="NCBI Taxonomy" id="1095630"/>
    <lineage>
        <taxon>Eukaryota</taxon>
        <taxon>Fungi</taxon>
        <taxon>Dikarya</taxon>
        <taxon>Ascomycota</taxon>
        <taxon>Pezizomycotina</taxon>
        <taxon>Leotiomycetes</taxon>
        <taxon>Helotiales</taxon>
        <taxon>Hyaloscyphaceae</taxon>
        <taxon>Hyaloscypha</taxon>
        <taxon>Hyaloscypha bicolor</taxon>
    </lineage>
</organism>
<name>A0A2J6SQ34_9HELO</name>
<accession>A0A2J6SQ34</accession>